<evidence type="ECO:0000313" key="1">
    <source>
        <dbReference type="EMBL" id="MBB1155747.1"/>
    </source>
</evidence>
<keyword evidence="2" id="KW-1185">Reference proteome</keyword>
<organism evidence="1 2">
    <name type="scientific">Amycolatopsis dendrobii</name>
    <dbReference type="NCBI Taxonomy" id="2760662"/>
    <lineage>
        <taxon>Bacteria</taxon>
        <taxon>Bacillati</taxon>
        <taxon>Actinomycetota</taxon>
        <taxon>Actinomycetes</taxon>
        <taxon>Pseudonocardiales</taxon>
        <taxon>Pseudonocardiaceae</taxon>
        <taxon>Amycolatopsis</taxon>
    </lineage>
</organism>
<dbReference type="EMBL" id="JACGZW010000007">
    <property type="protein sequence ID" value="MBB1155747.1"/>
    <property type="molecule type" value="Genomic_DNA"/>
</dbReference>
<evidence type="ECO:0000313" key="2">
    <source>
        <dbReference type="Proteomes" id="UP000526734"/>
    </source>
</evidence>
<sequence length="60" mass="6454">MRDSESRLVPFTDLDEATSLLDTGSARELERSLNAVLEGRTVIEITELGPHQDLIAAGGS</sequence>
<gene>
    <name evidence="1" type="ORF">H4281_21585</name>
</gene>
<dbReference type="InterPro" id="IPR027417">
    <property type="entry name" value="P-loop_NTPase"/>
</dbReference>
<reference evidence="1 2" key="1">
    <citation type="submission" date="2020-08" db="EMBL/GenBank/DDBJ databases">
        <title>Amycolatopsis sp. nov. DR6-1 isolated from Dendrobium heterocarpum.</title>
        <authorList>
            <person name="Tedsree N."/>
            <person name="Kuncharoen N."/>
            <person name="Likhitwitayawuid K."/>
            <person name="Tanasupawat S."/>
        </authorList>
    </citation>
    <scope>NUCLEOTIDE SEQUENCE [LARGE SCALE GENOMIC DNA]</scope>
    <source>
        <strain evidence="1 2">DR6-1</strain>
    </source>
</reference>
<protein>
    <submittedName>
        <fullName evidence="1">Uncharacterized protein</fullName>
    </submittedName>
</protein>
<accession>A0A7W3VZX1</accession>
<comment type="caution">
    <text evidence="1">The sequence shown here is derived from an EMBL/GenBank/DDBJ whole genome shotgun (WGS) entry which is preliminary data.</text>
</comment>
<dbReference type="Proteomes" id="UP000526734">
    <property type="component" value="Unassembled WGS sequence"/>
</dbReference>
<dbReference type="RefSeq" id="WP_182893042.1">
    <property type="nucleotide sequence ID" value="NZ_JACGZW010000007.1"/>
</dbReference>
<dbReference type="AlphaFoldDB" id="A0A7W3VZX1"/>
<name>A0A7W3VZX1_9PSEU</name>
<dbReference type="SUPFAM" id="SSF52540">
    <property type="entry name" value="P-loop containing nucleoside triphosphate hydrolases"/>
    <property type="match status" value="1"/>
</dbReference>
<proteinExistence type="predicted"/>